<dbReference type="SMART" id="SM00093">
    <property type="entry name" value="SERPIN"/>
    <property type="match status" value="1"/>
</dbReference>
<comment type="similarity">
    <text evidence="2 8">Belongs to the serpin family.</text>
</comment>
<dbReference type="SUPFAM" id="SSF56574">
    <property type="entry name" value="Serpins"/>
    <property type="match status" value="1"/>
</dbReference>
<keyword evidence="6" id="KW-0722">Serine protease inhibitor</keyword>
<dbReference type="InParanoid" id="A0A4W3K319"/>
<evidence type="ECO:0000256" key="6">
    <source>
        <dbReference type="ARBA" id="ARBA00022900"/>
    </source>
</evidence>
<evidence type="ECO:0000256" key="5">
    <source>
        <dbReference type="ARBA" id="ARBA00022729"/>
    </source>
</evidence>
<evidence type="ECO:0000259" key="10">
    <source>
        <dbReference type="SMART" id="SM00093"/>
    </source>
</evidence>
<reference evidence="11" key="4">
    <citation type="submission" date="2025-08" db="UniProtKB">
        <authorList>
            <consortium name="Ensembl"/>
        </authorList>
    </citation>
    <scope>IDENTIFICATION</scope>
</reference>
<dbReference type="Proteomes" id="UP000314986">
    <property type="component" value="Unassembled WGS sequence"/>
</dbReference>
<dbReference type="AlphaFoldDB" id="A0A4W3K319"/>
<feature type="signal peptide" evidence="9">
    <location>
        <begin position="1"/>
        <end position="34"/>
    </location>
</feature>
<dbReference type="OMA" id="IQNGFHV"/>
<evidence type="ECO:0000256" key="3">
    <source>
        <dbReference type="ARBA" id="ARBA00022525"/>
    </source>
</evidence>
<dbReference type="PANTHER" id="PTHR11461">
    <property type="entry name" value="SERINE PROTEASE INHIBITOR, SERPIN"/>
    <property type="match status" value="1"/>
</dbReference>
<evidence type="ECO:0000256" key="7">
    <source>
        <dbReference type="ARBA" id="ARBA00023180"/>
    </source>
</evidence>
<dbReference type="Ensembl" id="ENSCMIT00000046576.1">
    <property type="protein sequence ID" value="ENSCMIP00000045921.1"/>
    <property type="gene ID" value="ENSCMIG00000018919.1"/>
</dbReference>
<evidence type="ECO:0000256" key="4">
    <source>
        <dbReference type="ARBA" id="ARBA00022690"/>
    </source>
</evidence>
<reference evidence="12" key="2">
    <citation type="journal article" date="2007" name="PLoS Biol.">
        <title>Survey sequencing and comparative analysis of the elephant shark (Callorhinchus milii) genome.</title>
        <authorList>
            <person name="Venkatesh B."/>
            <person name="Kirkness E.F."/>
            <person name="Loh Y.H."/>
            <person name="Halpern A.L."/>
            <person name="Lee A.P."/>
            <person name="Johnson J."/>
            <person name="Dandona N."/>
            <person name="Viswanathan L.D."/>
            <person name="Tay A."/>
            <person name="Venter J.C."/>
            <person name="Strausberg R.L."/>
            <person name="Brenner S."/>
        </authorList>
    </citation>
    <scope>NUCLEOTIDE SEQUENCE [LARGE SCALE GENOMIC DNA]</scope>
</reference>
<reference evidence="12" key="3">
    <citation type="journal article" date="2014" name="Nature">
        <title>Elephant shark genome provides unique insights into gnathostome evolution.</title>
        <authorList>
            <consortium name="International Elephant Shark Genome Sequencing Consortium"/>
            <person name="Venkatesh B."/>
            <person name="Lee A.P."/>
            <person name="Ravi V."/>
            <person name="Maurya A.K."/>
            <person name="Lian M.M."/>
            <person name="Swann J.B."/>
            <person name="Ohta Y."/>
            <person name="Flajnik M.F."/>
            <person name="Sutoh Y."/>
            <person name="Kasahara M."/>
            <person name="Hoon S."/>
            <person name="Gangu V."/>
            <person name="Roy S.W."/>
            <person name="Irimia M."/>
            <person name="Korzh V."/>
            <person name="Kondrychyn I."/>
            <person name="Lim Z.W."/>
            <person name="Tay B.H."/>
            <person name="Tohari S."/>
            <person name="Kong K.W."/>
            <person name="Ho S."/>
            <person name="Lorente-Galdos B."/>
            <person name="Quilez J."/>
            <person name="Marques-Bonet T."/>
            <person name="Raney B.J."/>
            <person name="Ingham P.W."/>
            <person name="Tay A."/>
            <person name="Hillier L.W."/>
            <person name="Minx P."/>
            <person name="Boehm T."/>
            <person name="Wilson R.K."/>
            <person name="Brenner S."/>
            <person name="Warren W.C."/>
        </authorList>
    </citation>
    <scope>NUCLEOTIDE SEQUENCE [LARGE SCALE GENOMIC DNA]</scope>
</reference>
<organism evidence="11 12">
    <name type="scientific">Callorhinchus milii</name>
    <name type="common">Ghost shark</name>
    <dbReference type="NCBI Taxonomy" id="7868"/>
    <lineage>
        <taxon>Eukaryota</taxon>
        <taxon>Metazoa</taxon>
        <taxon>Chordata</taxon>
        <taxon>Craniata</taxon>
        <taxon>Vertebrata</taxon>
        <taxon>Chondrichthyes</taxon>
        <taxon>Holocephali</taxon>
        <taxon>Chimaeriformes</taxon>
        <taxon>Callorhinchidae</taxon>
        <taxon>Callorhinchus</taxon>
    </lineage>
</organism>
<accession>A0A4W3K319</accession>
<gene>
    <name evidence="11" type="primary">serpini1</name>
</gene>
<keyword evidence="12" id="KW-1185">Reference proteome</keyword>
<dbReference type="STRING" id="7868.ENSCMIP00000045921"/>
<dbReference type="Gene3D" id="3.30.497.10">
    <property type="entry name" value="Antithrombin, subunit I, domain 2"/>
    <property type="match status" value="1"/>
</dbReference>
<dbReference type="InterPro" id="IPR042178">
    <property type="entry name" value="Serpin_sf_1"/>
</dbReference>
<evidence type="ECO:0000256" key="2">
    <source>
        <dbReference type="ARBA" id="ARBA00009500"/>
    </source>
</evidence>
<dbReference type="InterPro" id="IPR023796">
    <property type="entry name" value="Serpin_dom"/>
</dbReference>
<feature type="chain" id="PRO_5021409180" evidence="9">
    <location>
        <begin position="35"/>
        <end position="427"/>
    </location>
</feature>
<reference evidence="11" key="5">
    <citation type="submission" date="2025-09" db="UniProtKB">
        <authorList>
            <consortium name="Ensembl"/>
        </authorList>
    </citation>
    <scope>IDENTIFICATION</scope>
</reference>
<keyword evidence="3" id="KW-0964">Secreted</keyword>
<dbReference type="InterPro" id="IPR036186">
    <property type="entry name" value="Serpin_sf"/>
</dbReference>
<keyword evidence="4" id="KW-0646">Protease inhibitor</keyword>
<sequence length="427" mass="48352">MAETPPSRQWLGSGLRMQWCLALLALVLVQPAAGDGKLQDSTITEFSVNIYRYLSSLNKDRNIFYSPLSIATALGMVELGTNGTTLEQIQHAMGYSKMAKGEEFLMLQNISQAMNEPSQQYLLKLANSLFVQDGFQLSDKFLQMMKQYFNASVKNVDFNHPSDVAVYINQWVLDCTNHRIQKLVSPSDFTALSRLVLVNAIYFKGSWKSQFRPELTQAFPFTKDDESEVQISMMYQQGEFYYGEFTDGTDEAGGIYQVVELPYKGDEMSMMIVLPRQEVQLASIEPLLKTQQINEWANSIKKEKVEVFLPKFKVKQSIDLKEVLSSLGMSEMFDMNADLSAMTERNDLYISKAVHVSYLEVNEEGSEAAGVSGMIISNRMGSLAPQVLADHPFFFLIRNRKTGTIYFMGRVMHPEDIDPTEKYPEAS</sequence>
<protein>
    <submittedName>
        <fullName evidence="11">Serpin peptidase inhibitor, clade I (neuroserpin), member 1</fullName>
    </submittedName>
</protein>
<reference evidence="12" key="1">
    <citation type="journal article" date="2006" name="Science">
        <title>Ancient noncoding elements conserved in the human genome.</title>
        <authorList>
            <person name="Venkatesh B."/>
            <person name="Kirkness E.F."/>
            <person name="Loh Y.H."/>
            <person name="Halpern A.L."/>
            <person name="Lee A.P."/>
            <person name="Johnson J."/>
            <person name="Dandona N."/>
            <person name="Viswanathan L.D."/>
            <person name="Tay A."/>
            <person name="Venter J.C."/>
            <person name="Strausberg R.L."/>
            <person name="Brenner S."/>
        </authorList>
    </citation>
    <scope>NUCLEOTIDE SEQUENCE [LARGE SCALE GENOMIC DNA]</scope>
</reference>
<evidence type="ECO:0000313" key="11">
    <source>
        <dbReference type="Ensembl" id="ENSCMIP00000045921.1"/>
    </source>
</evidence>
<dbReference type="InterPro" id="IPR042185">
    <property type="entry name" value="Serpin_sf_2"/>
</dbReference>
<dbReference type="FunFam" id="3.30.497.10:FF:000005">
    <property type="entry name" value="serpin I2 isoform X1"/>
    <property type="match status" value="1"/>
</dbReference>
<dbReference type="Gene3D" id="2.30.39.10">
    <property type="entry name" value="Alpha-1-antitrypsin, domain 1"/>
    <property type="match status" value="1"/>
</dbReference>
<proteinExistence type="inferred from homology"/>
<evidence type="ECO:0000256" key="1">
    <source>
        <dbReference type="ARBA" id="ARBA00004613"/>
    </source>
</evidence>
<dbReference type="GO" id="GO:0005615">
    <property type="term" value="C:extracellular space"/>
    <property type="evidence" value="ECO:0007669"/>
    <property type="project" value="InterPro"/>
</dbReference>
<dbReference type="PROSITE" id="PS00284">
    <property type="entry name" value="SERPIN"/>
    <property type="match status" value="1"/>
</dbReference>
<comment type="subcellular location">
    <subcellularLocation>
        <location evidence="1">Secreted</location>
    </subcellularLocation>
</comment>
<evidence type="ECO:0000256" key="8">
    <source>
        <dbReference type="RuleBase" id="RU000411"/>
    </source>
</evidence>
<evidence type="ECO:0000313" key="12">
    <source>
        <dbReference type="Proteomes" id="UP000314986"/>
    </source>
</evidence>
<dbReference type="Pfam" id="PF00079">
    <property type="entry name" value="Serpin"/>
    <property type="match status" value="1"/>
</dbReference>
<dbReference type="GeneTree" id="ENSGT00940000158168"/>
<dbReference type="InterPro" id="IPR023795">
    <property type="entry name" value="Serpin_CS"/>
</dbReference>
<keyword evidence="5 9" id="KW-0732">Signal</keyword>
<keyword evidence="7" id="KW-0325">Glycoprotein</keyword>
<dbReference type="FunCoup" id="A0A4W3K319">
    <property type="interactions" value="77"/>
</dbReference>
<dbReference type="GO" id="GO:0004867">
    <property type="term" value="F:serine-type endopeptidase inhibitor activity"/>
    <property type="evidence" value="ECO:0007669"/>
    <property type="project" value="UniProtKB-KW"/>
</dbReference>
<evidence type="ECO:0000256" key="9">
    <source>
        <dbReference type="SAM" id="SignalP"/>
    </source>
</evidence>
<feature type="domain" description="Serpin" evidence="10">
    <location>
        <begin position="48"/>
        <end position="414"/>
    </location>
</feature>
<name>A0A4W3K319_CALMI</name>
<dbReference type="CDD" id="cd02048">
    <property type="entry name" value="serpinI1_NSP"/>
    <property type="match status" value="1"/>
</dbReference>
<dbReference type="PANTHER" id="PTHR11461:SF50">
    <property type="entry name" value="NEUROSERPIN"/>
    <property type="match status" value="1"/>
</dbReference>
<dbReference type="InterPro" id="IPR000215">
    <property type="entry name" value="Serpin_fam"/>
</dbReference>